<dbReference type="InterPro" id="IPR016181">
    <property type="entry name" value="Acyl_CoA_acyltransferase"/>
</dbReference>
<gene>
    <name evidence="2" type="ORF">ABDJ85_01425</name>
</gene>
<dbReference type="RefSeq" id="WP_347702942.1">
    <property type="nucleotide sequence ID" value="NZ_JBDPZD010000001.1"/>
</dbReference>
<reference evidence="2 3" key="1">
    <citation type="submission" date="2024-05" db="EMBL/GenBank/DDBJ databases">
        <title>Roseateles sp. DJS-2-20 16S ribosomal RNA gene Genome sequencing and assembly.</title>
        <authorList>
            <person name="Woo H."/>
        </authorList>
    </citation>
    <scope>NUCLEOTIDE SEQUENCE [LARGE SCALE GENOMIC DNA]</scope>
    <source>
        <strain evidence="2 3">DJS-2-20</strain>
    </source>
</reference>
<name>A0ABV0FW23_9BURK</name>
<feature type="domain" description="N-acetyltransferase" evidence="1">
    <location>
        <begin position="18"/>
        <end position="155"/>
    </location>
</feature>
<evidence type="ECO:0000313" key="3">
    <source>
        <dbReference type="Proteomes" id="UP001495147"/>
    </source>
</evidence>
<evidence type="ECO:0000259" key="1">
    <source>
        <dbReference type="PROSITE" id="PS51186"/>
    </source>
</evidence>
<dbReference type="Pfam" id="PF13508">
    <property type="entry name" value="Acetyltransf_7"/>
    <property type="match status" value="1"/>
</dbReference>
<dbReference type="Gene3D" id="3.40.630.30">
    <property type="match status" value="1"/>
</dbReference>
<dbReference type="PROSITE" id="PS51186">
    <property type="entry name" value="GNAT"/>
    <property type="match status" value="1"/>
</dbReference>
<accession>A0ABV0FW23</accession>
<dbReference type="Proteomes" id="UP001495147">
    <property type="component" value="Unassembled WGS sequence"/>
</dbReference>
<sequence length="155" mass="17783">MSPAVPEAAVRHLAGRYYELRFDQVDVDAAHAYLRTAYWSEGVPREIVERAVRHSLCLALWCDGAQVGLARVVTDRATFAYLCDVYVLEAHRRQGLADWMIQSLQQHPDLQGLRRQLLFTRDMHPLYRRHGYEPLAAPERGMEIVRPGLYLAAQP</sequence>
<dbReference type="PANTHER" id="PTHR43233:SF1">
    <property type="entry name" value="FAMILY N-ACETYLTRANSFERASE, PUTATIVE (AFU_ORTHOLOGUE AFUA_6G03350)-RELATED"/>
    <property type="match status" value="1"/>
</dbReference>
<dbReference type="InterPro" id="IPR000182">
    <property type="entry name" value="GNAT_dom"/>
</dbReference>
<dbReference type="InterPro" id="IPR053144">
    <property type="entry name" value="Acetyltransferase_Butenolide"/>
</dbReference>
<protein>
    <submittedName>
        <fullName evidence="2">GNAT family N-acetyltransferase</fullName>
    </submittedName>
</protein>
<dbReference type="SUPFAM" id="SSF55729">
    <property type="entry name" value="Acyl-CoA N-acyltransferases (Nat)"/>
    <property type="match status" value="1"/>
</dbReference>
<proteinExistence type="predicted"/>
<comment type="caution">
    <text evidence="2">The sequence shown here is derived from an EMBL/GenBank/DDBJ whole genome shotgun (WGS) entry which is preliminary data.</text>
</comment>
<evidence type="ECO:0000313" key="2">
    <source>
        <dbReference type="EMBL" id="MEO3690109.1"/>
    </source>
</evidence>
<organism evidence="2 3">
    <name type="scientific">Roseateles paludis</name>
    <dbReference type="NCBI Taxonomy" id="3145238"/>
    <lineage>
        <taxon>Bacteria</taxon>
        <taxon>Pseudomonadati</taxon>
        <taxon>Pseudomonadota</taxon>
        <taxon>Betaproteobacteria</taxon>
        <taxon>Burkholderiales</taxon>
        <taxon>Sphaerotilaceae</taxon>
        <taxon>Roseateles</taxon>
    </lineage>
</organism>
<keyword evidence="3" id="KW-1185">Reference proteome</keyword>
<dbReference type="EMBL" id="JBDPZD010000001">
    <property type="protein sequence ID" value="MEO3690109.1"/>
    <property type="molecule type" value="Genomic_DNA"/>
</dbReference>
<dbReference type="CDD" id="cd04301">
    <property type="entry name" value="NAT_SF"/>
    <property type="match status" value="1"/>
</dbReference>
<dbReference type="PANTHER" id="PTHR43233">
    <property type="entry name" value="FAMILY N-ACETYLTRANSFERASE, PUTATIVE (AFU_ORTHOLOGUE AFUA_6G03350)-RELATED"/>
    <property type="match status" value="1"/>
</dbReference>